<name>A0A5M3MA73_CONPW</name>
<evidence type="ECO:0000256" key="1">
    <source>
        <dbReference type="SAM" id="Phobius"/>
    </source>
</evidence>
<organism evidence="2 3">
    <name type="scientific">Coniophora puteana (strain RWD-64-598)</name>
    <name type="common">Brown rot fungus</name>
    <dbReference type="NCBI Taxonomy" id="741705"/>
    <lineage>
        <taxon>Eukaryota</taxon>
        <taxon>Fungi</taxon>
        <taxon>Dikarya</taxon>
        <taxon>Basidiomycota</taxon>
        <taxon>Agaricomycotina</taxon>
        <taxon>Agaricomycetes</taxon>
        <taxon>Agaricomycetidae</taxon>
        <taxon>Boletales</taxon>
        <taxon>Coniophorineae</taxon>
        <taxon>Coniophoraceae</taxon>
        <taxon>Coniophora</taxon>
    </lineage>
</organism>
<evidence type="ECO:0000313" key="2">
    <source>
        <dbReference type="EMBL" id="EIW75535.1"/>
    </source>
</evidence>
<keyword evidence="1" id="KW-0472">Membrane</keyword>
<sequence>RSVWSIVLSCLSTIFACIYTSIHPNIPSPYDKSSTVLFRSIGIMALTLLAPEIIVAWAARQFISALVFTRHKSYRWTITHSFFIYMGGFMVSYRSCFWSIITPEKLMEVLEHHYDSIEPLEITKAEIDDSGKRSLVAKGLVVIQLSWFVIQLAARHRLGLHITPLEIGTMGFAALCLVSYFLWWYKPLNV</sequence>
<gene>
    <name evidence="2" type="ORF">CONPUDRAFT_21991</name>
</gene>
<dbReference type="GeneID" id="19206549"/>
<feature type="non-terminal residue" evidence="2">
    <location>
        <position position="1"/>
    </location>
</feature>
<feature type="transmembrane region" description="Helical" evidence="1">
    <location>
        <begin position="80"/>
        <end position="101"/>
    </location>
</feature>
<accession>A0A5M3MA73</accession>
<dbReference type="PANTHER" id="PTHR35043:SF7">
    <property type="entry name" value="TRANSCRIPTION FACTOR DOMAIN-CONTAINING PROTEIN"/>
    <property type="match status" value="1"/>
</dbReference>
<dbReference type="Proteomes" id="UP000053558">
    <property type="component" value="Unassembled WGS sequence"/>
</dbReference>
<feature type="non-terminal residue" evidence="2">
    <location>
        <position position="190"/>
    </location>
</feature>
<keyword evidence="1" id="KW-0812">Transmembrane</keyword>
<dbReference type="RefSeq" id="XP_007774066.1">
    <property type="nucleotide sequence ID" value="XM_007775876.1"/>
</dbReference>
<dbReference type="AlphaFoldDB" id="A0A5M3MA73"/>
<feature type="transmembrane region" description="Helical" evidence="1">
    <location>
        <begin position="165"/>
        <end position="185"/>
    </location>
</feature>
<keyword evidence="3" id="KW-1185">Reference proteome</keyword>
<proteinExistence type="predicted"/>
<reference evidence="3" key="1">
    <citation type="journal article" date="2012" name="Science">
        <title>The Paleozoic origin of enzymatic lignin decomposition reconstructed from 31 fungal genomes.</title>
        <authorList>
            <person name="Floudas D."/>
            <person name="Binder M."/>
            <person name="Riley R."/>
            <person name="Barry K."/>
            <person name="Blanchette R.A."/>
            <person name="Henrissat B."/>
            <person name="Martinez A.T."/>
            <person name="Otillar R."/>
            <person name="Spatafora J.W."/>
            <person name="Yadav J.S."/>
            <person name="Aerts A."/>
            <person name="Benoit I."/>
            <person name="Boyd A."/>
            <person name="Carlson A."/>
            <person name="Copeland A."/>
            <person name="Coutinho P.M."/>
            <person name="de Vries R.P."/>
            <person name="Ferreira P."/>
            <person name="Findley K."/>
            <person name="Foster B."/>
            <person name="Gaskell J."/>
            <person name="Glotzer D."/>
            <person name="Gorecki P."/>
            <person name="Heitman J."/>
            <person name="Hesse C."/>
            <person name="Hori C."/>
            <person name="Igarashi K."/>
            <person name="Jurgens J.A."/>
            <person name="Kallen N."/>
            <person name="Kersten P."/>
            <person name="Kohler A."/>
            <person name="Kuees U."/>
            <person name="Kumar T.K.A."/>
            <person name="Kuo A."/>
            <person name="LaButti K."/>
            <person name="Larrondo L.F."/>
            <person name="Lindquist E."/>
            <person name="Ling A."/>
            <person name="Lombard V."/>
            <person name="Lucas S."/>
            <person name="Lundell T."/>
            <person name="Martin R."/>
            <person name="McLaughlin D.J."/>
            <person name="Morgenstern I."/>
            <person name="Morin E."/>
            <person name="Murat C."/>
            <person name="Nagy L.G."/>
            <person name="Nolan M."/>
            <person name="Ohm R.A."/>
            <person name="Patyshakuliyeva A."/>
            <person name="Rokas A."/>
            <person name="Ruiz-Duenas F.J."/>
            <person name="Sabat G."/>
            <person name="Salamov A."/>
            <person name="Samejima M."/>
            <person name="Schmutz J."/>
            <person name="Slot J.C."/>
            <person name="St John F."/>
            <person name="Stenlid J."/>
            <person name="Sun H."/>
            <person name="Sun S."/>
            <person name="Syed K."/>
            <person name="Tsang A."/>
            <person name="Wiebenga A."/>
            <person name="Young D."/>
            <person name="Pisabarro A."/>
            <person name="Eastwood D.C."/>
            <person name="Martin F."/>
            <person name="Cullen D."/>
            <person name="Grigoriev I.V."/>
            <person name="Hibbett D.S."/>
        </authorList>
    </citation>
    <scope>NUCLEOTIDE SEQUENCE [LARGE SCALE GENOMIC DNA]</scope>
    <source>
        <strain evidence="3">RWD-64-598 SS2</strain>
    </source>
</reference>
<dbReference type="EMBL" id="JH711588">
    <property type="protein sequence ID" value="EIW75535.1"/>
    <property type="molecule type" value="Genomic_DNA"/>
</dbReference>
<dbReference type="OMA" id="YRWTITH"/>
<dbReference type="OrthoDB" id="9451547at2759"/>
<dbReference type="PANTHER" id="PTHR35043">
    <property type="entry name" value="TRANSCRIPTION FACTOR DOMAIN-CONTAINING PROTEIN"/>
    <property type="match status" value="1"/>
</dbReference>
<dbReference type="KEGG" id="cput:CONPUDRAFT_21991"/>
<evidence type="ECO:0000313" key="3">
    <source>
        <dbReference type="Proteomes" id="UP000053558"/>
    </source>
</evidence>
<keyword evidence="1" id="KW-1133">Transmembrane helix</keyword>
<protein>
    <submittedName>
        <fullName evidence="2">Uncharacterized protein</fullName>
    </submittedName>
</protein>
<comment type="caution">
    <text evidence="2">The sequence shown here is derived from an EMBL/GenBank/DDBJ whole genome shotgun (WGS) entry which is preliminary data.</text>
</comment>
<feature type="transmembrane region" description="Helical" evidence="1">
    <location>
        <begin position="40"/>
        <end position="59"/>
    </location>
</feature>